<comment type="caution">
    <text evidence="8">The sequence shown here is derived from an EMBL/GenBank/DDBJ whole genome shotgun (WGS) entry which is preliminary data.</text>
</comment>
<evidence type="ECO:0000259" key="6">
    <source>
        <dbReference type="Pfam" id="PF00732"/>
    </source>
</evidence>
<name>A0A271IWB8_9BACT</name>
<evidence type="ECO:0000256" key="4">
    <source>
        <dbReference type="ARBA" id="ARBA00022827"/>
    </source>
</evidence>
<keyword evidence="9" id="KW-1185">Reference proteome</keyword>
<comment type="similarity">
    <text evidence="2">Belongs to the GMC oxidoreductase family.</text>
</comment>
<keyword evidence="3" id="KW-0285">Flavoprotein</keyword>
<dbReference type="InterPro" id="IPR051473">
    <property type="entry name" value="P2Ox-like"/>
</dbReference>
<dbReference type="GO" id="GO:0016614">
    <property type="term" value="F:oxidoreductase activity, acting on CH-OH group of donors"/>
    <property type="evidence" value="ECO:0007669"/>
    <property type="project" value="InterPro"/>
</dbReference>
<dbReference type="PANTHER" id="PTHR42784">
    <property type="entry name" value="PYRANOSE 2-OXIDASE"/>
    <property type="match status" value="1"/>
</dbReference>
<feature type="domain" description="Glucose-methanol-choline oxidoreductase C-terminal" evidence="7">
    <location>
        <begin position="454"/>
        <end position="570"/>
    </location>
</feature>
<dbReference type="PANTHER" id="PTHR42784:SF1">
    <property type="entry name" value="PYRANOSE 2-OXIDASE"/>
    <property type="match status" value="1"/>
</dbReference>
<dbReference type="InterPro" id="IPR036188">
    <property type="entry name" value="FAD/NAD-bd_sf"/>
</dbReference>
<dbReference type="InterPro" id="IPR007867">
    <property type="entry name" value="GMC_OxRtase_C"/>
</dbReference>
<proteinExistence type="inferred from homology"/>
<feature type="domain" description="Glucose-methanol-choline oxidoreductase N-terminal" evidence="6">
    <location>
        <begin position="126"/>
        <end position="335"/>
    </location>
</feature>
<evidence type="ECO:0000256" key="1">
    <source>
        <dbReference type="ARBA" id="ARBA00001974"/>
    </source>
</evidence>
<keyword evidence="4" id="KW-0274">FAD</keyword>
<dbReference type="Gene3D" id="3.50.50.60">
    <property type="entry name" value="FAD/NAD(P)-binding domain"/>
    <property type="match status" value="2"/>
</dbReference>
<comment type="cofactor">
    <cofactor evidence="1">
        <name>FAD</name>
        <dbReference type="ChEBI" id="CHEBI:57692"/>
    </cofactor>
</comment>
<keyword evidence="5" id="KW-0560">Oxidoreductase</keyword>
<organism evidence="8 9">
    <name type="scientific">Rubrivirga marina</name>
    <dbReference type="NCBI Taxonomy" id="1196024"/>
    <lineage>
        <taxon>Bacteria</taxon>
        <taxon>Pseudomonadati</taxon>
        <taxon>Rhodothermota</taxon>
        <taxon>Rhodothermia</taxon>
        <taxon>Rhodothermales</taxon>
        <taxon>Rubricoccaceae</taxon>
        <taxon>Rubrivirga</taxon>
    </lineage>
</organism>
<protein>
    <submittedName>
        <fullName evidence="8">GMC family oxidoreductase</fullName>
    </submittedName>
</protein>
<dbReference type="SUPFAM" id="SSF54373">
    <property type="entry name" value="FAD-linked reductases, C-terminal domain"/>
    <property type="match status" value="1"/>
</dbReference>
<evidence type="ECO:0000256" key="2">
    <source>
        <dbReference type="ARBA" id="ARBA00010790"/>
    </source>
</evidence>
<reference evidence="8 9" key="1">
    <citation type="submission" date="2016-11" db="EMBL/GenBank/DDBJ databases">
        <title>Study of marine rhodopsin-containing bacteria.</title>
        <authorList>
            <person name="Yoshizawa S."/>
            <person name="Kumagai Y."/>
            <person name="Kogure K."/>
        </authorList>
    </citation>
    <scope>NUCLEOTIDE SEQUENCE [LARGE SCALE GENOMIC DNA]</scope>
    <source>
        <strain evidence="8 9">SAORIC-28</strain>
    </source>
</reference>
<dbReference type="AlphaFoldDB" id="A0A271IWB8"/>
<evidence type="ECO:0000256" key="5">
    <source>
        <dbReference type="ARBA" id="ARBA00023002"/>
    </source>
</evidence>
<dbReference type="Proteomes" id="UP000216339">
    <property type="component" value="Unassembled WGS sequence"/>
</dbReference>
<accession>A0A271IWB8</accession>
<gene>
    <name evidence="8" type="ORF">BSZ37_02655</name>
</gene>
<evidence type="ECO:0000313" key="8">
    <source>
        <dbReference type="EMBL" id="PAP75420.1"/>
    </source>
</evidence>
<evidence type="ECO:0000256" key="3">
    <source>
        <dbReference type="ARBA" id="ARBA00022630"/>
    </source>
</evidence>
<dbReference type="Pfam" id="PF00732">
    <property type="entry name" value="GMC_oxred_N"/>
    <property type="match status" value="1"/>
</dbReference>
<dbReference type="SUPFAM" id="SSF51905">
    <property type="entry name" value="FAD/NAD(P)-binding domain"/>
    <property type="match status" value="1"/>
</dbReference>
<dbReference type="Pfam" id="PF05199">
    <property type="entry name" value="GMC_oxred_C"/>
    <property type="match status" value="1"/>
</dbReference>
<evidence type="ECO:0000259" key="7">
    <source>
        <dbReference type="Pfam" id="PF05199"/>
    </source>
</evidence>
<dbReference type="RefSeq" id="WP_095509054.1">
    <property type="nucleotide sequence ID" value="NZ_MQWD01000001.1"/>
</dbReference>
<dbReference type="InterPro" id="IPR000172">
    <property type="entry name" value="GMC_OxRdtase_N"/>
</dbReference>
<sequence>MQNHSGHGATTIEKLRTVHVQASSEPYDAIVIGSGMSGGWAAKELTEKGLRTLVLERGRNVEHGADYVTEHRAPWETPFRGRGDRRAVEERQFRQSKAGPFNENTAHWYVDDVDHPYETGEDDAADEFLWVRGYHLGGRSIMWGRQTYRLSDMDFTANERDGRGTRWPIGYADIEPWYSHVERFVGISGEALGIRNLPDSEFLPAMPLTAVEQHVRQSIADTYNGRPMTVGRVAILTQAHNGRAGCHYCGPCDRGCTAGAYFCSLSSTLPAAQATGNLTIRPDSIVHSLVYDEEADRVTGVRVVDRNTKEEMVFNARLVFLNASAIGSAMILMNTKTPRFPDGLGNQSGLLGKGIMDHHFMVGANGEIPGFEDRYTFGNRPNGIYIPRFQNLPWDPSSNRDFIRGYGYQGGSSRGGWGRGAGMGGVGVALKQSLREPGQWSFSMFPFGETLAYDDNRVELTDQVDQWGVPIPRIVGSIRDNERRMRVAMQNDGAEMLEAAGAVNVSTWEAPYRLGEGIHEMGTARMAATPEEGCVDEWNRVHEIPNLYVTDGAFMTSAGCQNPSLTYMAFTARAVDHAVNAVNNGDLRV</sequence>
<evidence type="ECO:0000313" key="9">
    <source>
        <dbReference type="Proteomes" id="UP000216339"/>
    </source>
</evidence>
<dbReference type="GO" id="GO:0050660">
    <property type="term" value="F:flavin adenine dinucleotide binding"/>
    <property type="evidence" value="ECO:0007669"/>
    <property type="project" value="InterPro"/>
</dbReference>
<dbReference type="OrthoDB" id="9787779at2"/>
<dbReference type="EMBL" id="MQWD01000001">
    <property type="protein sequence ID" value="PAP75420.1"/>
    <property type="molecule type" value="Genomic_DNA"/>
</dbReference>